<dbReference type="Pfam" id="PF14267">
    <property type="entry name" value="DUF4357"/>
    <property type="match status" value="1"/>
</dbReference>
<evidence type="ECO:0000313" key="2">
    <source>
        <dbReference type="EMBL" id="SEJ81707.1"/>
    </source>
</evidence>
<dbReference type="InterPro" id="IPR025579">
    <property type="entry name" value="DUF4357"/>
</dbReference>
<dbReference type="Proteomes" id="UP000199223">
    <property type="component" value="Unassembled WGS sequence"/>
</dbReference>
<dbReference type="RefSeq" id="WP_092265496.1">
    <property type="nucleotide sequence ID" value="NZ_FNZA01000020.1"/>
</dbReference>
<organism evidence="2 3">
    <name type="scientific">Deinococcus reticulitermitis</name>
    <dbReference type="NCBI Taxonomy" id="856736"/>
    <lineage>
        <taxon>Bacteria</taxon>
        <taxon>Thermotogati</taxon>
        <taxon>Deinococcota</taxon>
        <taxon>Deinococci</taxon>
        <taxon>Deinococcales</taxon>
        <taxon>Deinococcaceae</taxon>
        <taxon>Deinococcus</taxon>
    </lineage>
</organism>
<name>A0A1H7BZD0_9DEIO</name>
<dbReference type="AlphaFoldDB" id="A0A1H7BZD0"/>
<dbReference type="STRING" id="856736.SAMN04488058_12039"/>
<protein>
    <recommendedName>
        <fullName evidence="1">DUF4357 domain-containing protein</fullName>
    </recommendedName>
</protein>
<dbReference type="OrthoDB" id="9148007at2"/>
<keyword evidence="3" id="KW-1185">Reference proteome</keyword>
<reference evidence="3" key="1">
    <citation type="submission" date="2016-10" db="EMBL/GenBank/DDBJ databases">
        <authorList>
            <person name="Varghese N."/>
            <person name="Submissions S."/>
        </authorList>
    </citation>
    <scope>NUCLEOTIDE SEQUENCE [LARGE SCALE GENOMIC DNA]</scope>
    <source>
        <strain evidence="3">CGMCC 1.10218</strain>
    </source>
</reference>
<dbReference type="EMBL" id="FNZA01000020">
    <property type="protein sequence ID" value="SEJ81707.1"/>
    <property type="molecule type" value="Genomic_DNA"/>
</dbReference>
<sequence length="337" mass="37535">MPFSEVQGAVQAIQRWLDEPPGEAFVRQCIVLRLLQAAGFDIWNPDEVHPEETNVTGNRADFLIRRGRGRFALELKGMGTSLQARDYQQALNYAVSVGTRWAIVTNGRVWLVLDERRDGDWEAKIALRVEMGQEGDTFASDLAALLDPAVWERDHFAQAVEGVQQRQQQRKDEARIRRDKKPIVEEIRQFYGISTFELAADAASKMGRITEAERDVLLGKGASAPQPDPPEAITFSYAPAGARATALFFPSLSLWIVKAGSTARREVKAYAAAIGRRREKLLQAGILVDDGRVLTYQRDVEYRTPSAAAGDVAGGSKNGWDVWHDTLGRPAQHHRSE</sequence>
<accession>A0A1H7BZD0</accession>
<evidence type="ECO:0000313" key="3">
    <source>
        <dbReference type="Proteomes" id="UP000199223"/>
    </source>
</evidence>
<gene>
    <name evidence="2" type="ORF">SAMN04488058_12039</name>
</gene>
<feature type="domain" description="DUF4357" evidence="1">
    <location>
        <begin position="278"/>
        <end position="329"/>
    </location>
</feature>
<proteinExistence type="predicted"/>
<evidence type="ECO:0000259" key="1">
    <source>
        <dbReference type="Pfam" id="PF14267"/>
    </source>
</evidence>